<sequence length="77" mass="8975">MNGKEQGNTNFIRLNQSQNSLLFTKRISLEAAFLKIDLDQLKSGEINRMTGVFKKEKKMETELRSLELEVFKNKQLL</sequence>
<organism evidence="1 2">
    <name type="scientific">Flavobacterium orientale</name>
    <dbReference type="NCBI Taxonomy" id="1756020"/>
    <lineage>
        <taxon>Bacteria</taxon>
        <taxon>Pseudomonadati</taxon>
        <taxon>Bacteroidota</taxon>
        <taxon>Flavobacteriia</taxon>
        <taxon>Flavobacteriales</taxon>
        <taxon>Flavobacteriaceae</taxon>
        <taxon>Flavobacterium</taxon>
    </lineage>
</organism>
<comment type="caution">
    <text evidence="1">The sequence shown here is derived from an EMBL/GenBank/DDBJ whole genome shotgun (WGS) entry which is preliminary data.</text>
</comment>
<dbReference type="EMBL" id="BMFG01000008">
    <property type="protein sequence ID" value="GGD30673.1"/>
    <property type="molecule type" value="Genomic_DNA"/>
</dbReference>
<evidence type="ECO:0000313" key="1">
    <source>
        <dbReference type="EMBL" id="GGD30673.1"/>
    </source>
</evidence>
<accession>A0A917DEN1</accession>
<reference evidence="1" key="1">
    <citation type="journal article" date="2014" name="Int. J. Syst. Evol. Microbiol.">
        <title>Complete genome sequence of Corynebacterium casei LMG S-19264T (=DSM 44701T), isolated from a smear-ripened cheese.</title>
        <authorList>
            <consortium name="US DOE Joint Genome Institute (JGI-PGF)"/>
            <person name="Walter F."/>
            <person name="Albersmeier A."/>
            <person name="Kalinowski J."/>
            <person name="Ruckert C."/>
        </authorList>
    </citation>
    <scope>NUCLEOTIDE SEQUENCE</scope>
    <source>
        <strain evidence="1">CGMCC 1.12506</strain>
    </source>
</reference>
<reference evidence="1" key="2">
    <citation type="submission" date="2020-09" db="EMBL/GenBank/DDBJ databases">
        <authorList>
            <person name="Sun Q."/>
            <person name="Zhou Y."/>
        </authorList>
    </citation>
    <scope>NUCLEOTIDE SEQUENCE</scope>
    <source>
        <strain evidence="1">CGMCC 1.12506</strain>
    </source>
</reference>
<dbReference type="AlphaFoldDB" id="A0A917DEN1"/>
<keyword evidence="2" id="KW-1185">Reference proteome</keyword>
<gene>
    <name evidence="1" type="ORF">GCM10011343_21050</name>
</gene>
<proteinExistence type="predicted"/>
<dbReference type="Proteomes" id="UP000625735">
    <property type="component" value="Unassembled WGS sequence"/>
</dbReference>
<evidence type="ECO:0000313" key="2">
    <source>
        <dbReference type="Proteomes" id="UP000625735"/>
    </source>
</evidence>
<dbReference type="RefSeq" id="WP_188362536.1">
    <property type="nucleotide sequence ID" value="NZ_BMFG01000008.1"/>
</dbReference>
<name>A0A917DEN1_9FLAO</name>
<protein>
    <submittedName>
        <fullName evidence="1">Uncharacterized protein</fullName>
    </submittedName>
</protein>